<evidence type="ECO:0000313" key="3">
    <source>
        <dbReference type="Proteomes" id="UP000664859"/>
    </source>
</evidence>
<dbReference type="PANTHER" id="PTHR21580">
    <property type="entry name" value="SHIPPO-1-RELATED"/>
    <property type="match status" value="1"/>
</dbReference>
<feature type="region of interest" description="Disordered" evidence="1">
    <location>
        <begin position="249"/>
        <end position="292"/>
    </location>
</feature>
<reference evidence="2" key="1">
    <citation type="submission" date="2021-02" db="EMBL/GenBank/DDBJ databases">
        <title>First Annotated Genome of the Yellow-green Alga Tribonema minus.</title>
        <authorList>
            <person name="Mahan K.M."/>
        </authorList>
    </citation>
    <scope>NUCLEOTIDE SEQUENCE</scope>
    <source>
        <strain evidence="2">UTEX B ZZ1240</strain>
    </source>
</reference>
<feature type="region of interest" description="Disordered" evidence="1">
    <location>
        <begin position="118"/>
        <end position="154"/>
    </location>
</feature>
<comment type="caution">
    <text evidence="2">The sequence shown here is derived from an EMBL/GenBank/DDBJ whole genome shotgun (WGS) entry which is preliminary data.</text>
</comment>
<feature type="region of interest" description="Disordered" evidence="1">
    <location>
        <begin position="325"/>
        <end position="369"/>
    </location>
</feature>
<name>A0A836CKD6_9STRA</name>
<organism evidence="2 3">
    <name type="scientific">Tribonema minus</name>
    <dbReference type="NCBI Taxonomy" id="303371"/>
    <lineage>
        <taxon>Eukaryota</taxon>
        <taxon>Sar</taxon>
        <taxon>Stramenopiles</taxon>
        <taxon>Ochrophyta</taxon>
        <taxon>PX clade</taxon>
        <taxon>Xanthophyceae</taxon>
        <taxon>Tribonematales</taxon>
        <taxon>Tribonemataceae</taxon>
        <taxon>Tribonema</taxon>
    </lineage>
</organism>
<evidence type="ECO:0008006" key="4">
    <source>
        <dbReference type="Google" id="ProtNLM"/>
    </source>
</evidence>
<evidence type="ECO:0000256" key="1">
    <source>
        <dbReference type="SAM" id="MobiDB-lite"/>
    </source>
</evidence>
<keyword evidence="3" id="KW-1185">Reference proteome</keyword>
<dbReference type="PANTHER" id="PTHR21580:SF28">
    <property type="entry name" value="BOREALIN N-TERMINAL DOMAIN-CONTAINING PROTEIN-RELATED"/>
    <property type="match status" value="1"/>
</dbReference>
<dbReference type="Pfam" id="PF07004">
    <property type="entry name" value="SHIPPO-rpt"/>
    <property type="match status" value="4"/>
</dbReference>
<dbReference type="OrthoDB" id="406368at2759"/>
<proteinExistence type="predicted"/>
<dbReference type="InterPro" id="IPR010736">
    <property type="entry name" value="SHIPPO-rpt"/>
</dbReference>
<gene>
    <name evidence="2" type="ORF">JKP88DRAFT_179587</name>
</gene>
<accession>A0A836CKD6</accession>
<feature type="compositionally biased region" description="Low complexity" evidence="1">
    <location>
        <begin position="272"/>
        <end position="290"/>
    </location>
</feature>
<dbReference type="EMBL" id="JAFCMP010000108">
    <property type="protein sequence ID" value="KAG5186656.1"/>
    <property type="molecule type" value="Genomic_DNA"/>
</dbReference>
<sequence>MPGLGFGARTAREEWRAGGVVAVPQINENLGPGTYNIPLDSHIAREKYQGKAPFLTTAVRKFESYAADEDAPAPGTYDVRPVLGKAGSAMPSVFKSGTKRFQRAEAAEAAAVPGPGSYLTPGGIGTGKGGKAGAHKRSSRGGGGPPGKDVTWNRIPSAPSIPVKEQAYGYEEGQHGVLIMQHAAHPGHTGCGDDRPGPLDYRPQLSATKPERRGVPDFSRGPDRLVLLEKAQANASSMPGPGYYNASPGIGADDAATRSTASGRMRPRRRTTAFASATRRAPPAAAAASPGPCTYNIPSALSAVLKRAARDQSFLSTSLRFQNARAAEGVPGPGSYRTERPPRSAQRAAARQHARLTRSRSAPVGFQSTSQRFGGGAQCGGGACASDVGPAAYDIPGMTERAARRWEKGGAGGAGAAARAFGSSARRFPVKPEAGDDDAAAMAALRDSSAQDEVAAQRQQRRRGVPMMPGGARPCALAAGAQHSSAFASTVERFRGGGAAEVGGDEAGVTPSPGQYYVEAEWSGGGKGVVAMAKTRGERFQQPKREGQHLGPGSYDAAHEMTWKGGRRGLLASGEKRFGGASSWMRAGENTPGPGAYNSELLYGNLCKSTHNIAIAEMSGKLM</sequence>
<dbReference type="InterPro" id="IPR051291">
    <property type="entry name" value="CIMAP"/>
</dbReference>
<feature type="compositionally biased region" description="Gly residues" evidence="1">
    <location>
        <begin position="122"/>
        <end position="132"/>
    </location>
</feature>
<dbReference type="AlphaFoldDB" id="A0A836CKD6"/>
<dbReference type="Proteomes" id="UP000664859">
    <property type="component" value="Unassembled WGS sequence"/>
</dbReference>
<protein>
    <recommendedName>
        <fullName evidence="4">Sperm-tail PG-rich repeat-containing protein 2</fullName>
    </recommendedName>
</protein>
<evidence type="ECO:0000313" key="2">
    <source>
        <dbReference type="EMBL" id="KAG5186656.1"/>
    </source>
</evidence>